<gene>
    <name evidence="3" type="ORF">BED47_13335</name>
</gene>
<proteinExistence type="inferred from homology"/>
<dbReference type="InterPro" id="IPR001173">
    <property type="entry name" value="Glyco_trans_2-like"/>
</dbReference>
<evidence type="ECO:0000256" key="1">
    <source>
        <dbReference type="ARBA" id="ARBA00006739"/>
    </source>
</evidence>
<evidence type="ECO:0000259" key="2">
    <source>
        <dbReference type="Pfam" id="PF00535"/>
    </source>
</evidence>
<keyword evidence="4" id="KW-1185">Reference proteome</keyword>
<dbReference type="InterPro" id="IPR029044">
    <property type="entry name" value="Nucleotide-diphossugar_trans"/>
</dbReference>
<dbReference type="SUPFAM" id="SSF53448">
    <property type="entry name" value="Nucleotide-diphospho-sugar transferases"/>
    <property type="match status" value="1"/>
</dbReference>
<feature type="domain" description="Glycosyltransferase 2-like" evidence="2">
    <location>
        <begin position="28"/>
        <end position="120"/>
    </location>
</feature>
<dbReference type="Pfam" id="PF00535">
    <property type="entry name" value="Glycos_transf_2"/>
    <property type="match status" value="1"/>
</dbReference>
<dbReference type="PANTHER" id="PTHR22916">
    <property type="entry name" value="GLYCOSYLTRANSFERASE"/>
    <property type="match status" value="1"/>
</dbReference>
<name>A0ABX2ZKT4_9BACI</name>
<sequence length="188" mass="22113">MDIILSILIPTVPERMGYLNKIINELDKQSKTYPVEILVLLENKKRSIGEKRNVLIEQAKGDYVVFIDDDDRIEPNYIETLCSAINETPNVDCIVFDVLVNFNNQYSKVCKYGKEFAHGEDENYYYRKPNHLMCYSKKIASAHKFLNISFGEDDEWGRRVSNDIIIQKRIPSILYYYDYIPKDSSWYV</sequence>
<organism evidence="3 4">
    <name type="scientific">Gottfriedia luciferensis</name>
    <dbReference type="NCBI Taxonomy" id="178774"/>
    <lineage>
        <taxon>Bacteria</taxon>
        <taxon>Bacillati</taxon>
        <taxon>Bacillota</taxon>
        <taxon>Bacilli</taxon>
        <taxon>Bacillales</taxon>
        <taxon>Bacillaceae</taxon>
        <taxon>Gottfriedia</taxon>
    </lineage>
</organism>
<reference evidence="3 4" key="1">
    <citation type="submission" date="2016-07" db="EMBL/GenBank/DDBJ databases">
        <authorList>
            <person name="Townsley L."/>
            <person name="Shank E.A."/>
        </authorList>
    </citation>
    <scope>NUCLEOTIDE SEQUENCE [LARGE SCALE GENOMIC DNA]</scope>
    <source>
        <strain evidence="3 4">CH01</strain>
    </source>
</reference>
<dbReference type="CDD" id="cd00761">
    <property type="entry name" value="Glyco_tranf_GTA_type"/>
    <property type="match status" value="1"/>
</dbReference>
<dbReference type="RefSeq" id="WP_069035178.1">
    <property type="nucleotide sequence ID" value="NZ_MDKC01000035.1"/>
</dbReference>
<comment type="similarity">
    <text evidence="1">Belongs to the glycosyltransferase 2 family.</text>
</comment>
<comment type="caution">
    <text evidence="3">The sequence shown here is derived from an EMBL/GenBank/DDBJ whole genome shotgun (WGS) entry which is preliminary data.</text>
</comment>
<dbReference type="EMBL" id="MDKC01000035">
    <property type="protein sequence ID" value="ODG90306.1"/>
    <property type="molecule type" value="Genomic_DNA"/>
</dbReference>
<evidence type="ECO:0000313" key="4">
    <source>
        <dbReference type="Proteomes" id="UP000094580"/>
    </source>
</evidence>
<dbReference type="Gene3D" id="3.90.550.10">
    <property type="entry name" value="Spore Coat Polysaccharide Biosynthesis Protein SpsA, Chain A"/>
    <property type="match status" value="1"/>
</dbReference>
<accession>A0ABX2ZKT4</accession>
<dbReference type="Proteomes" id="UP000094580">
    <property type="component" value="Unassembled WGS sequence"/>
</dbReference>
<evidence type="ECO:0000313" key="3">
    <source>
        <dbReference type="EMBL" id="ODG90306.1"/>
    </source>
</evidence>
<protein>
    <recommendedName>
        <fullName evidence="2">Glycosyltransferase 2-like domain-containing protein</fullName>
    </recommendedName>
</protein>